<organism evidence="1 2">
    <name type="scientific">Piscirickettsia litoralis</name>
    <dbReference type="NCBI Taxonomy" id="1891921"/>
    <lineage>
        <taxon>Bacteria</taxon>
        <taxon>Pseudomonadati</taxon>
        <taxon>Pseudomonadota</taxon>
        <taxon>Gammaproteobacteria</taxon>
        <taxon>Thiotrichales</taxon>
        <taxon>Piscirickettsiaceae</taxon>
        <taxon>Piscirickettsia</taxon>
    </lineage>
</organism>
<gene>
    <name evidence="1" type="ORF">BGC07_17870</name>
</gene>
<sequence>MKTIKLEYGSYSNYLPAVYVKHNLNDEAMMCLAFTVDILISKQGCSYSDREKEYCKFPLYWRDLLVEHFGAINLESPDTKNYHCEDYMPLIDCGDAGPGRNEIFNELFAPFNLSYDQLQETFFKSVERYASLEIEVDPCTIRPF</sequence>
<dbReference type="RefSeq" id="WP_069314415.1">
    <property type="nucleotide sequence ID" value="NZ_MDTU01000006.1"/>
</dbReference>
<comment type="caution">
    <text evidence="1">The sequence shown here is derived from an EMBL/GenBank/DDBJ whole genome shotgun (WGS) entry which is preliminary data.</text>
</comment>
<dbReference type="Proteomes" id="UP000094329">
    <property type="component" value="Unassembled WGS sequence"/>
</dbReference>
<keyword evidence="2" id="KW-1185">Reference proteome</keyword>
<proteinExistence type="predicted"/>
<accession>A0ABX2ZWZ6</accession>
<dbReference type="EMBL" id="MDTU01000006">
    <property type="protein sequence ID" value="ODN41142.1"/>
    <property type="molecule type" value="Genomic_DNA"/>
</dbReference>
<protein>
    <submittedName>
        <fullName evidence="1">Uncharacterized protein</fullName>
    </submittedName>
</protein>
<reference evidence="1 2" key="1">
    <citation type="submission" date="2016-08" db="EMBL/GenBank/DDBJ databases">
        <title>Draft genome sequence of Candidatus Piscirickettsia litoralis, from seawater.</title>
        <authorList>
            <person name="Wan X."/>
            <person name="Lee A.J."/>
            <person name="Hou S."/>
            <person name="Donachie S.P."/>
        </authorList>
    </citation>
    <scope>NUCLEOTIDE SEQUENCE [LARGE SCALE GENOMIC DNA]</scope>
    <source>
        <strain evidence="1 2">Y2</strain>
    </source>
</reference>
<evidence type="ECO:0000313" key="2">
    <source>
        <dbReference type="Proteomes" id="UP000094329"/>
    </source>
</evidence>
<name>A0ABX2ZWZ6_9GAMM</name>
<evidence type="ECO:0000313" key="1">
    <source>
        <dbReference type="EMBL" id="ODN41142.1"/>
    </source>
</evidence>